<dbReference type="GO" id="GO:0005506">
    <property type="term" value="F:iron ion binding"/>
    <property type="evidence" value="ECO:0007669"/>
    <property type="project" value="InterPro"/>
</dbReference>
<keyword evidence="9" id="KW-1185">Reference proteome</keyword>
<dbReference type="Gene3D" id="1.10.630.10">
    <property type="entry name" value="Cytochrome P450"/>
    <property type="match status" value="1"/>
</dbReference>
<comment type="cofactor">
    <cofactor evidence="1 5">
        <name>heme</name>
        <dbReference type="ChEBI" id="CHEBI:30413"/>
    </cofactor>
</comment>
<evidence type="ECO:0000256" key="5">
    <source>
        <dbReference type="PIRSR" id="PIRSR602401-1"/>
    </source>
</evidence>
<dbReference type="Proteomes" id="UP000567179">
    <property type="component" value="Unassembled WGS sequence"/>
</dbReference>
<dbReference type="InterPro" id="IPR002401">
    <property type="entry name" value="Cyt_P450_E_grp-I"/>
</dbReference>
<sequence length="534" mass="59471">MIASVSFLLTIDRPILALVATFLLLVVVLAVLAVKRLFFHPLSKFPGPRLGALTTYYKTYFEVWKGGELLREISRLHVTHGPVIRIGPNELHFNDCRAFFDIYSVGSHLTKDPTFYSCFAVEGSAFGAIDPQISKLRRGLMHSVLSRRSVLNIESLINHKVCTSIEVAGKGYLTTYLPYEQTDILISKLANARGRPVDAFLAFRSASLDIITSYMFGRSFDTLSYPNFDSPLVLDIQKALPLLWIIKSFPWVILILSVLPKQFGGRLSDQFSAFLSIKAAAMLMVKRTGQQFMIHADSLVGTIYYQLQNPEKANSSGGNANTSLYSLLDESLSLLQAGSDTVGNTCTVGTFHILKNAAVHSRLVAELRSVWPDETEPIDLLSLQNSPYLTAVIKEALRLSHGIVTPLPRVVGPAGAVISNHHIPPKTVVGMSVTFVHLDPILFPNPERFDPDRWLGPGFEQLGRYLVPFSAGPRMCLGTSMAWAELYFFFGHLFRRLDLQLAEACADEDFCNYQNYFVPLHTSKHLQIKATLRS</sequence>
<keyword evidence="7" id="KW-0812">Transmembrane</keyword>
<dbReference type="GO" id="GO:0016705">
    <property type="term" value="F:oxidoreductase activity, acting on paired donors, with incorporation or reduction of molecular oxygen"/>
    <property type="evidence" value="ECO:0007669"/>
    <property type="project" value="InterPro"/>
</dbReference>
<dbReference type="OrthoDB" id="1470350at2759"/>
<keyword evidence="7" id="KW-1133">Transmembrane helix</keyword>
<keyword evidence="6" id="KW-0503">Monooxygenase</keyword>
<dbReference type="CDD" id="cd11062">
    <property type="entry name" value="CYP58-like"/>
    <property type="match status" value="1"/>
</dbReference>
<dbReference type="InterPro" id="IPR001128">
    <property type="entry name" value="Cyt_P450"/>
</dbReference>
<comment type="caution">
    <text evidence="8">The sequence shown here is derived from an EMBL/GenBank/DDBJ whole genome shotgun (WGS) entry which is preliminary data.</text>
</comment>
<dbReference type="SUPFAM" id="SSF48264">
    <property type="entry name" value="Cytochrome P450"/>
    <property type="match status" value="1"/>
</dbReference>
<dbReference type="PROSITE" id="PS00086">
    <property type="entry name" value="CYTOCHROME_P450"/>
    <property type="match status" value="1"/>
</dbReference>
<dbReference type="EMBL" id="JAACJJ010000028">
    <property type="protein sequence ID" value="KAF5320710.1"/>
    <property type="molecule type" value="Genomic_DNA"/>
</dbReference>
<accession>A0A8H5F1T2</accession>
<evidence type="ECO:0000256" key="1">
    <source>
        <dbReference type="ARBA" id="ARBA00001971"/>
    </source>
</evidence>
<evidence type="ECO:0000313" key="9">
    <source>
        <dbReference type="Proteomes" id="UP000567179"/>
    </source>
</evidence>
<evidence type="ECO:0000256" key="3">
    <source>
        <dbReference type="ARBA" id="ARBA00022723"/>
    </source>
</evidence>
<proteinExistence type="inferred from homology"/>
<dbReference type="GO" id="GO:0020037">
    <property type="term" value="F:heme binding"/>
    <property type="evidence" value="ECO:0007669"/>
    <property type="project" value="InterPro"/>
</dbReference>
<keyword evidence="6" id="KW-0560">Oxidoreductase</keyword>
<evidence type="ECO:0008006" key="10">
    <source>
        <dbReference type="Google" id="ProtNLM"/>
    </source>
</evidence>
<keyword evidence="4 5" id="KW-0408">Iron</keyword>
<keyword evidence="7" id="KW-0472">Membrane</keyword>
<dbReference type="Pfam" id="PF00067">
    <property type="entry name" value="p450"/>
    <property type="match status" value="1"/>
</dbReference>
<dbReference type="PANTHER" id="PTHR24305">
    <property type="entry name" value="CYTOCHROME P450"/>
    <property type="match status" value="1"/>
</dbReference>
<dbReference type="InterPro" id="IPR036396">
    <property type="entry name" value="Cyt_P450_sf"/>
</dbReference>
<keyword evidence="3 5" id="KW-0479">Metal-binding</keyword>
<evidence type="ECO:0000256" key="2">
    <source>
        <dbReference type="ARBA" id="ARBA00005179"/>
    </source>
</evidence>
<dbReference type="InterPro" id="IPR017972">
    <property type="entry name" value="Cyt_P450_CS"/>
</dbReference>
<feature type="transmembrane region" description="Helical" evidence="7">
    <location>
        <begin position="15"/>
        <end position="34"/>
    </location>
</feature>
<dbReference type="InterPro" id="IPR050121">
    <property type="entry name" value="Cytochrome_P450_monoxygenase"/>
</dbReference>
<dbReference type="PANTHER" id="PTHR24305:SF152">
    <property type="entry name" value="P450, PUTATIVE (EUROFUNG)-RELATED"/>
    <property type="match status" value="1"/>
</dbReference>
<dbReference type="PRINTS" id="PR00463">
    <property type="entry name" value="EP450I"/>
</dbReference>
<reference evidence="8 9" key="1">
    <citation type="journal article" date="2020" name="ISME J.">
        <title>Uncovering the hidden diversity of litter-decomposition mechanisms in mushroom-forming fungi.</title>
        <authorList>
            <person name="Floudas D."/>
            <person name="Bentzer J."/>
            <person name="Ahren D."/>
            <person name="Johansson T."/>
            <person name="Persson P."/>
            <person name="Tunlid A."/>
        </authorList>
    </citation>
    <scope>NUCLEOTIDE SEQUENCE [LARGE SCALE GENOMIC DNA]</scope>
    <source>
        <strain evidence="8 9">CBS 101986</strain>
    </source>
</reference>
<evidence type="ECO:0000256" key="4">
    <source>
        <dbReference type="ARBA" id="ARBA00023004"/>
    </source>
</evidence>
<organism evidence="8 9">
    <name type="scientific">Psilocybe cf. subviscida</name>
    <dbReference type="NCBI Taxonomy" id="2480587"/>
    <lineage>
        <taxon>Eukaryota</taxon>
        <taxon>Fungi</taxon>
        <taxon>Dikarya</taxon>
        <taxon>Basidiomycota</taxon>
        <taxon>Agaricomycotina</taxon>
        <taxon>Agaricomycetes</taxon>
        <taxon>Agaricomycetidae</taxon>
        <taxon>Agaricales</taxon>
        <taxon>Agaricineae</taxon>
        <taxon>Strophariaceae</taxon>
        <taxon>Psilocybe</taxon>
    </lineage>
</organism>
<evidence type="ECO:0000256" key="6">
    <source>
        <dbReference type="RuleBase" id="RU000461"/>
    </source>
</evidence>
<evidence type="ECO:0000313" key="8">
    <source>
        <dbReference type="EMBL" id="KAF5320710.1"/>
    </source>
</evidence>
<dbReference type="PRINTS" id="PR00385">
    <property type="entry name" value="P450"/>
</dbReference>
<dbReference type="AlphaFoldDB" id="A0A8H5F1T2"/>
<keyword evidence="5 6" id="KW-0349">Heme</keyword>
<evidence type="ECO:0000256" key="7">
    <source>
        <dbReference type="SAM" id="Phobius"/>
    </source>
</evidence>
<gene>
    <name evidence="8" type="ORF">D9619_000871</name>
</gene>
<protein>
    <recommendedName>
        <fullName evidence="10">Cytochrome P450</fullName>
    </recommendedName>
</protein>
<comment type="similarity">
    <text evidence="6">Belongs to the cytochrome P450 family.</text>
</comment>
<comment type="pathway">
    <text evidence="2">Secondary metabolite biosynthesis.</text>
</comment>
<feature type="binding site" description="axial binding residue" evidence="5">
    <location>
        <position position="476"/>
    </location>
    <ligand>
        <name>heme</name>
        <dbReference type="ChEBI" id="CHEBI:30413"/>
    </ligand>
    <ligandPart>
        <name>Fe</name>
        <dbReference type="ChEBI" id="CHEBI:18248"/>
    </ligandPart>
</feature>
<dbReference type="GO" id="GO:0004497">
    <property type="term" value="F:monooxygenase activity"/>
    <property type="evidence" value="ECO:0007669"/>
    <property type="project" value="UniProtKB-KW"/>
</dbReference>
<name>A0A8H5F1T2_9AGAR</name>